<dbReference type="AlphaFoldDB" id="A0A0F9GM10"/>
<dbReference type="EMBL" id="LAZR01025891">
    <property type="protein sequence ID" value="KKL70445.1"/>
    <property type="molecule type" value="Genomic_DNA"/>
</dbReference>
<feature type="non-terminal residue" evidence="1">
    <location>
        <position position="1"/>
    </location>
</feature>
<comment type="caution">
    <text evidence="1">The sequence shown here is derived from an EMBL/GenBank/DDBJ whole genome shotgun (WGS) entry which is preliminary data.</text>
</comment>
<accession>A0A0F9GM10</accession>
<protein>
    <submittedName>
        <fullName evidence="1">Uncharacterized protein</fullName>
    </submittedName>
</protein>
<evidence type="ECO:0000313" key="1">
    <source>
        <dbReference type="EMBL" id="KKL70445.1"/>
    </source>
</evidence>
<proteinExistence type="predicted"/>
<name>A0A0F9GM10_9ZZZZ</name>
<organism evidence="1">
    <name type="scientific">marine sediment metagenome</name>
    <dbReference type="NCBI Taxonomy" id="412755"/>
    <lineage>
        <taxon>unclassified sequences</taxon>
        <taxon>metagenomes</taxon>
        <taxon>ecological metagenomes</taxon>
    </lineage>
</organism>
<gene>
    <name evidence="1" type="ORF">LCGC14_2104810</name>
</gene>
<reference evidence="1" key="1">
    <citation type="journal article" date="2015" name="Nature">
        <title>Complex archaea that bridge the gap between prokaryotes and eukaryotes.</title>
        <authorList>
            <person name="Spang A."/>
            <person name="Saw J.H."/>
            <person name="Jorgensen S.L."/>
            <person name="Zaremba-Niedzwiedzka K."/>
            <person name="Martijn J."/>
            <person name="Lind A.E."/>
            <person name="van Eijk R."/>
            <person name="Schleper C."/>
            <person name="Guy L."/>
            <person name="Ettema T.J."/>
        </authorList>
    </citation>
    <scope>NUCLEOTIDE SEQUENCE</scope>
</reference>
<sequence>KSYGDKGEPRVVIDERRLAGLSQEPEDRFGLSEQKRMRVFREMGADDHRAMRKARVRFPDSQFLKQFDLSSKLEEEYREELAVKHSLTRDQLRDIMVEGVRMGWLD</sequence>